<reference evidence="2 3" key="1">
    <citation type="journal article" date="2020" name="ISME J.">
        <title>Uncovering the hidden diversity of litter-decomposition mechanisms in mushroom-forming fungi.</title>
        <authorList>
            <person name="Floudas D."/>
            <person name="Bentzer J."/>
            <person name="Ahren D."/>
            <person name="Johansson T."/>
            <person name="Persson P."/>
            <person name="Tunlid A."/>
        </authorList>
    </citation>
    <scope>NUCLEOTIDE SEQUENCE [LARGE SCALE GENOMIC DNA]</scope>
    <source>
        <strain evidence="2 3">CBS 146.42</strain>
    </source>
</reference>
<keyword evidence="1" id="KW-0732">Signal</keyword>
<dbReference type="PANTHER" id="PTHR34315:SF1">
    <property type="entry name" value="INTRADIOL RING-CLEAVAGE DIOXYGENASES DOMAIN-CONTAINING PROTEIN-RELATED"/>
    <property type="match status" value="1"/>
</dbReference>
<dbReference type="InterPro" id="IPR015889">
    <property type="entry name" value="Intradiol_dOase_core"/>
</dbReference>
<dbReference type="GO" id="GO:0005506">
    <property type="term" value="F:iron ion binding"/>
    <property type="evidence" value="ECO:0007669"/>
    <property type="project" value="InterPro"/>
</dbReference>
<comment type="caution">
    <text evidence="2">The sequence shown here is derived from an EMBL/GenBank/DDBJ whole genome shotgun (WGS) entry which is preliminary data.</text>
</comment>
<feature type="signal peptide" evidence="1">
    <location>
        <begin position="1"/>
        <end position="19"/>
    </location>
</feature>
<name>A0A8H5D332_9AGAR</name>
<protein>
    <submittedName>
        <fullName evidence="2">Uncharacterized protein</fullName>
    </submittedName>
</protein>
<organism evidence="2 3">
    <name type="scientific">Leucocoprinus leucothites</name>
    <dbReference type="NCBI Taxonomy" id="201217"/>
    <lineage>
        <taxon>Eukaryota</taxon>
        <taxon>Fungi</taxon>
        <taxon>Dikarya</taxon>
        <taxon>Basidiomycota</taxon>
        <taxon>Agaricomycotina</taxon>
        <taxon>Agaricomycetes</taxon>
        <taxon>Agaricomycetidae</taxon>
        <taxon>Agaricales</taxon>
        <taxon>Agaricineae</taxon>
        <taxon>Agaricaceae</taxon>
        <taxon>Leucocoprinus</taxon>
    </lineage>
</organism>
<dbReference type="Proteomes" id="UP000559027">
    <property type="component" value="Unassembled WGS sequence"/>
</dbReference>
<feature type="chain" id="PRO_5034270437" evidence="1">
    <location>
        <begin position="20"/>
        <end position="247"/>
    </location>
</feature>
<keyword evidence="3" id="KW-1185">Reference proteome</keyword>
<sequence length="247" mass="26374">MISSLVVLALTAAGSIVTALPSGKAATLVPRDCSAEVGAFNAARAAKRGLDSRSIYLGPVNTTCILAPDSPKGKPYLEQLGQELTWSIQKTMFLEHGLEFVLDVGLMDITTCKPLANTMVEVWSRQYGNFLRGATSSNSGGIAEFQMIYPGWSSGANHVNIAVHTSSSMSSSTTHVGKLYFTDQWTNLIGGTSPYTQNTHSRVMNNADSDYKNAMSKGYSPVVSVTSIHDDWPEGVVGIITVGVNPH</sequence>
<dbReference type="OrthoDB" id="121380at2759"/>
<dbReference type="PANTHER" id="PTHR34315">
    <property type="match status" value="1"/>
</dbReference>
<gene>
    <name evidence="2" type="ORF">D9756_005872</name>
</gene>
<dbReference type="GO" id="GO:0016702">
    <property type="term" value="F:oxidoreductase activity, acting on single donors with incorporation of molecular oxygen, incorporation of two atoms of oxygen"/>
    <property type="evidence" value="ECO:0007669"/>
    <property type="project" value="InterPro"/>
</dbReference>
<dbReference type="AlphaFoldDB" id="A0A8H5D332"/>
<dbReference type="EMBL" id="JAACJO010000011">
    <property type="protein sequence ID" value="KAF5352730.1"/>
    <property type="molecule type" value="Genomic_DNA"/>
</dbReference>
<dbReference type="SUPFAM" id="SSF49482">
    <property type="entry name" value="Aromatic compound dioxygenase"/>
    <property type="match status" value="1"/>
</dbReference>
<dbReference type="Gene3D" id="2.60.130.10">
    <property type="entry name" value="Aromatic compound dioxygenase"/>
    <property type="match status" value="1"/>
</dbReference>
<evidence type="ECO:0000313" key="3">
    <source>
        <dbReference type="Proteomes" id="UP000559027"/>
    </source>
</evidence>
<evidence type="ECO:0000256" key="1">
    <source>
        <dbReference type="SAM" id="SignalP"/>
    </source>
</evidence>
<evidence type="ECO:0000313" key="2">
    <source>
        <dbReference type="EMBL" id="KAF5352730.1"/>
    </source>
</evidence>
<proteinExistence type="predicted"/>
<accession>A0A8H5D332</accession>